<dbReference type="EMBL" id="CP060697">
    <property type="protein sequence ID" value="QNM83540.1"/>
    <property type="molecule type" value="Genomic_DNA"/>
</dbReference>
<feature type="transmembrane region" description="Helical" evidence="10">
    <location>
        <begin position="388"/>
        <end position="407"/>
    </location>
</feature>
<dbReference type="AlphaFoldDB" id="A0A7G9L4J1"/>
<evidence type="ECO:0000313" key="11">
    <source>
        <dbReference type="EMBL" id="QNM83540.1"/>
    </source>
</evidence>
<dbReference type="PIRSF" id="PIRSF006060">
    <property type="entry name" value="AA_transporter"/>
    <property type="match status" value="1"/>
</dbReference>
<dbReference type="Proteomes" id="UP000515861">
    <property type="component" value="Chromosome"/>
</dbReference>
<evidence type="ECO:0000256" key="1">
    <source>
        <dbReference type="ARBA" id="ARBA00004651"/>
    </source>
</evidence>
<proteinExistence type="inferred from homology"/>
<feature type="transmembrane region" description="Helical" evidence="10">
    <location>
        <begin position="330"/>
        <end position="351"/>
    </location>
</feature>
<evidence type="ECO:0000256" key="8">
    <source>
        <dbReference type="ARBA" id="ARBA00045636"/>
    </source>
</evidence>
<keyword evidence="12" id="KW-1185">Reference proteome</keyword>
<feature type="transmembrane region" description="Helical" evidence="10">
    <location>
        <begin position="237"/>
        <end position="258"/>
    </location>
</feature>
<name>A0A7G9L4J1_9SPHN</name>
<dbReference type="InterPro" id="IPR050367">
    <property type="entry name" value="APC_superfamily"/>
</dbReference>
<comment type="similarity">
    <text evidence="2">Belongs to the amino acid-polyamine-organocation (APC) superfamily. Basic amino acid/polyamine antiporter (APA) (TC 2.A.3.2) family.</text>
</comment>
<keyword evidence="5 10" id="KW-0812">Transmembrane</keyword>
<dbReference type="GO" id="GO:0022857">
    <property type="term" value="F:transmembrane transporter activity"/>
    <property type="evidence" value="ECO:0007669"/>
    <property type="project" value="InterPro"/>
</dbReference>
<dbReference type="PANTHER" id="PTHR42770:SF18">
    <property type="entry name" value="ARGININE_AGMATINE ANTIPORTER"/>
    <property type="match status" value="1"/>
</dbReference>
<dbReference type="GO" id="GO:0005886">
    <property type="term" value="C:plasma membrane"/>
    <property type="evidence" value="ECO:0007669"/>
    <property type="project" value="UniProtKB-SubCell"/>
</dbReference>
<organism evidence="11 12">
    <name type="scientific">Sphingomonas sabuli</name>
    <dbReference type="NCBI Taxonomy" id="2764186"/>
    <lineage>
        <taxon>Bacteria</taxon>
        <taxon>Pseudomonadati</taxon>
        <taxon>Pseudomonadota</taxon>
        <taxon>Alphaproteobacteria</taxon>
        <taxon>Sphingomonadales</taxon>
        <taxon>Sphingomonadaceae</taxon>
        <taxon>Sphingomonas</taxon>
    </lineage>
</organism>
<keyword evidence="7 10" id="KW-0472">Membrane</keyword>
<feature type="transmembrane region" description="Helical" evidence="10">
    <location>
        <begin position="27"/>
        <end position="49"/>
    </location>
</feature>
<evidence type="ECO:0000256" key="4">
    <source>
        <dbReference type="ARBA" id="ARBA00022475"/>
    </source>
</evidence>
<evidence type="ECO:0000313" key="12">
    <source>
        <dbReference type="Proteomes" id="UP000515861"/>
    </source>
</evidence>
<feature type="transmembrane region" description="Helical" evidence="10">
    <location>
        <begin position="131"/>
        <end position="152"/>
    </location>
</feature>
<dbReference type="InterPro" id="IPR002293">
    <property type="entry name" value="AA/rel_permease1"/>
</dbReference>
<evidence type="ECO:0000256" key="10">
    <source>
        <dbReference type="SAM" id="Phobius"/>
    </source>
</evidence>
<feature type="transmembrane region" description="Helical" evidence="10">
    <location>
        <begin position="55"/>
        <end position="75"/>
    </location>
</feature>
<feature type="transmembrane region" description="Helical" evidence="10">
    <location>
        <begin position="96"/>
        <end position="125"/>
    </location>
</feature>
<evidence type="ECO:0000256" key="5">
    <source>
        <dbReference type="ARBA" id="ARBA00022692"/>
    </source>
</evidence>
<feature type="transmembrane region" description="Helical" evidence="10">
    <location>
        <begin position="357"/>
        <end position="376"/>
    </location>
</feature>
<dbReference type="PANTHER" id="PTHR42770">
    <property type="entry name" value="AMINO ACID TRANSPORTER-RELATED"/>
    <property type="match status" value="1"/>
</dbReference>
<comment type="function">
    <text evidence="8">Major component of the acid-resistance (AR) system allowing enteric pathogens to survive the acidic environment in the stomach. Exchanges extracellular arginine for its intracellular decarboxylation product agmatine (Agm) thereby expelling intracellular protons. Probably undergoes several conformational states in order to translocate the substrate across the membrane; keeps the substrate accessible to only 1 side of the membrane at a time by opening and closing 3 membrane-internal gates.</text>
</comment>
<evidence type="ECO:0000256" key="2">
    <source>
        <dbReference type="ARBA" id="ARBA00008220"/>
    </source>
</evidence>
<keyword evidence="4" id="KW-1003">Cell membrane</keyword>
<accession>A0A7G9L4J1</accession>
<evidence type="ECO:0000256" key="3">
    <source>
        <dbReference type="ARBA" id="ARBA00021069"/>
    </source>
</evidence>
<dbReference type="RefSeq" id="WP_187480495.1">
    <property type="nucleotide sequence ID" value="NZ_CP060697.1"/>
</dbReference>
<dbReference type="KEGG" id="ssau:H8M03_04205"/>
<dbReference type="Pfam" id="PF13520">
    <property type="entry name" value="AA_permease_2"/>
    <property type="match status" value="1"/>
</dbReference>
<comment type="subcellular location">
    <subcellularLocation>
        <location evidence="1">Cell membrane</location>
        <topology evidence="1">Multi-pass membrane protein</topology>
    </subcellularLocation>
</comment>
<feature type="transmembrane region" description="Helical" evidence="10">
    <location>
        <begin position="159"/>
        <end position="179"/>
    </location>
</feature>
<evidence type="ECO:0000256" key="6">
    <source>
        <dbReference type="ARBA" id="ARBA00022989"/>
    </source>
</evidence>
<feature type="transmembrane region" description="Helical" evidence="10">
    <location>
        <begin position="199"/>
        <end position="225"/>
    </location>
</feature>
<gene>
    <name evidence="11" type="ORF">H8M03_04205</name>
</gene>
<evidence type="ECO:0000256" key="9">
    <source>
        <dbReference type="SAM" id="MobiDB-lite"/>
    </source>
</evidence>
<feature type="transmembrane region" description="Helical" evidence="10">
    <location>
        <begin position="278"/>
        <end position="309"/>
    </location>
</feature>
<keyword evidence="6 10" id="KW-1133">Transmembrane helix</keyword>
<reference evidence="11 12" key="1">
    <citation type="submission" date="2020-08" db="EMBL/GenBank/DDBJ databases">
        <title>Sphingomonas sp. sand1-3 16S ribosomal RNA gene Genome sequencing and assembly.</title>
        <authorList>
            <person name="Kang M."/>
        </authorList>
    </citation>
    <scope>NUCLEOTIDE SEQUENCE [LARGE SCALE GENOMIC DNA]</scope>
    <source>
        <strain evidence="12">sand1-3</strain>
    </source>
</reference>
<evidence type="ECO:0000256" key="7">
    <source>
        <dbReference type="ARBA" id="ARBA00023136"/>
    </source>
</evidence>
<feature type="region of interest" description="Disordered" evidence="9">
    <location>
        <begin position="1"/>
        <end position="21"/>
    </location>
</feature>
<dbReference type="Gene3D" id="1.20.1740.10">
    <property type="entry name" value="Amino acid/polyamine transporter I"/>
    <property type="match status" value="1"/>
</dbReference>
<sequence length="452" mass="46173">MSDTPPAHAHQPTDTPPRRGLGPWMSMAMVVGTLIGSGIFLMPAVLAPYGPNIPFAWMISIGGTFCIAYCLAQLARRIPGGPVAYMTSAFGEFPAYFAVWSYIITIWAGIAAVALAMAGALSYVFPATGTSGGIFVLSAGSVLLLAALNLIGVRTAGRVQVIATLIKIIPLALVILFVAGNVGTGEPLQPLAATPITGAGIIGAASLTLFSLTGFEVGAITAPVTENAERNIPRAQIWGVAFTGLLYLAATMAVLWVLPSEVVAQSKAPFADAITPVLGPIAGVLVAIIVAISAFGANNALMLGGAEILHSIAKQGDLPPAFARLRPNGVPAAAIIASTVVSITLLAVSSAPSFVEIYAFVSLVSAIGALLLYALCSAAAIKLKRTGGGLGTMLAVIAIVYAIAMFFGAGWKATSWGIALALTGIPIRWISRRLWPIPPAADGRAAPAEPAA</sequence>
<protein>
    <recommendedName>
        <fullName evidence="3">Arginine/agmatine antiporter</fullName>
    </recommendedName>
</protein>